<feature type="domain" description="MD-2-related lipid-recognition" evidence="5">
    <location>
        <begin position="24"/>
        <end position="146"/>
    </location>
</feature>
<dbReference type="AlphaFoldDB" id="A0A4S2M5V3"/>
<organism evidence="6 7">
    <name type="scientific">Opisthorchis felineus</name>
    <dbReference type="NCBI Taxonomy" id="147828"/>
    <lineage>
        <taxon>Eukaryota</taxon>
        <taxon>Metazoa</taxon>
        <taxon>Spiralia</taxon>
        <taxon>Lophotrochozoa</taxon>
        <taxon>Platyhelminthes</taxon>
        <taxon>Trematoda</taxon>
        <taxon>Digenea</taxon>
        <taxon>Opisthorchiida</taxon>
        <taxon>Opisthorchiata</taxon>
        <taxon>Opisthorchiidae</taxon>
        <taxon>Opisthorchis</taxon>
    </lineage>
</organism>
<dbReference type="Pfam" id="PF02221">
    <property type="entry name" value="E1_DerP2_DerF2"/>
    <property type="match status" value="1"/>
</dbReference>
<dbReference type="Proteomes" id="UP000308267">
    <property type="component" value="Unassembled WGS sequence"/>
</dbReference>
<comment type="subcellular location">
    <subcellularLocation>
        <location evidence="1">Secreted</location>
    </subcellularLocation>
</comment>
<keyword evidence="4" id="KW-0732">Signal</keyword>
<comment type="similarity">
    <text evidence="2">Belongs to the NPC2 family.</text>
</comment>
<dbReference type="InterPro" id="IPR014756">
    <property type="entry name" value="Ig_E-set"/>
</dbReference>
<evidence type="ECO:0000313" key="6">
    <source>
        <dbReference type="EMBL" id="TGZ71685.1"/>
    </source>
</evidence>
<proteinExistence type="inferred from homology"/>
<name>A0A4S2M5V3_OPIFE</name>
<dbReference type="InterPro" id="IPR003172">
    <property type="entry name" value="ML_dom"/>
</dbReference>
<dbReference type="GO" id="GO:0005576">
    <property type="term" value="C:extracellular region"/>
    <property type="evidence" value="ECO:0007669"/>
    <property type="project" value="UniProtKB-SubCell"/>
</dbReference>
<dbReference type="OrthoDB" id="6489092at2759"/>
<sequence>MQPFNLILCSLILFTSDFVDAVSFGDCGSTNVVVTAVDVFPCDRDPCTLVKGTSVTIRIQFRGLARIFPGDASFEGSFDEEPATIPFPPNGVCRRLIPGCPIQPGQRYTYHYTAVVPEDFRTGLLRVEWRLLNANMMPFLCVEFLVRIAEAP</sequence>
<accession>A0A4S2M5V3</accession>
<feature type="signal peptide" evidence="4">
    <location>
        <begin position="1"/>
        <end position="21"/>
    </location>
</feature>
<evidence type="ECO:0000259" key="5">
    <source>
        <dbReference type="SMART" id="SM00737"/>
    </source>
</evidence>
<keyword evidence="7" id="KW-1185">Reference proteome</keyword>
<gene>
    <name evidence="6" type="ORF">CRM22_002499</name>
</gene>
<reference evidence="6 7" key="1">
    <citation type="journal article" date="2019" name="BMC Genomics">
        <title>New insights from Opisthorchis felineus genome: update on genomics of the epidemiologically important liver flukes.</title>
        <authorList>
            <person name="Ershov N.I."/>
            <person name="Mordvinov V.A."/>
            <person name="Prokhortchouk E.B."/>
            <person name="Pakharukova M.Y."/>
            <person name="Gunbin K.V."/>
            <person name="Ustyantsev K."/>
            <person name="Genaev M.A."/>
            <person name="Blinov A.G."/>
            <person name="Mazur A."/>
            <person name="Boulygina E."/>
            <person name="Tsygankova S."/>
            <person name="Khrameeva E."/>
            <person name="Chekanov N."/>
            <person name="Fan G."/>
            <person name="Xiao A."/>
            <person name="Zhang H."/>
            <person name="Xu X."/>
            <person name="Yang H."/>
            <person name="Solovyev V."/>
            <person name="Lee S.M."/>
            <person name="Liu X."/>
            <person name="Afonnikov D.A."/>
            <person name="Skryabin K.G."/>
        </authorList>
    </citation>
    <scope>NUCLEOTIDE SEQUENCE [LARGE SCALE GENOMIC DNA]</scope>
    <source>
        <strain evidence="6">AK-0245</strain>
        <tissue evidence="6">Whole organism</tissue>
    </source>
</reference>
<evidence type="ECO:0000313" key="7">
    <source>
        <dbReference type="Proteomes" id="UP000308267"/>
    </source>
</evidence>
<evidence type="ECO:0000256" key="3">
    <source>
        <dbReference type="ARBA" id="ARBA00022525"/>
    </source>
</evidence>
<feature type="chain" id="PRO_5020223862" description="MD-2-related lipid-recognition domain-containing protein" evidence="4">
    <location>
        <begin position="22"/>
        <end position="152"/>
    </location>
</feature>
<evidence type="ECO:0000256" key="1">
    <source>
        <dbReference type="ARBA" id="ARBA00004613"/>
    </source>
</evidence>
<dbReference type="SUPFAM" id="SSF81296">
    <property type="entry name" value="E set domains"/>
    <property type="match status" value="1"/>
</dbReference>
<comment type="caution">
    <text evidence="6">The sequence shown here is derived from an EMBL/GenBank/DDBJ whole genome shotgun (WGS) entry which is preliminary data.</text>
</comment>
<dbReference type="FunFam" id="2.60.40.770:FF:000001">
    <property type="entry name" value="NPC intracellular cholesterol transporter 2"/>
    <property type="match status" value="1"/>
</dbReference>
<dbReference type="Gene3D" id="2.60.40.770">
    <property type="match status" value="1"/>
</dbReference>
<dbReference type="SMART" id="SM00737">
    <property type="entry name" value="ML"/>
    <property type="match status" value="1"/>
</dbReference>
<dbReference type="EMBL" id="SJOL01004372">
    <property type="protein sequence ID" value="TGZ71685.1"/>
    <property type="molecule type" value="Genomic_DNA"/>
</dbReference>
<evidence type="ECO:0000256" key="2">
    <source>
        <dbReference type="ARBA" id="ARBA00006370"/>
    </source>
</evidence>
<evidence type="ECO:0000256" key="4">
    <source>
        <dbReference type="SAM" id="SignalP"/>
    </source>
</evidence>
<keyword evidence="3" id="KW-0964">Secreted</keyword>
<protein>
    <recommendedName>
        <fullName evidence="5">MD-2-related lipid-recognition domain-containing protein</fullName>
    </recommendedName>
</protein>